<gene>
    <name evidence="1" type="ORF">Amac_004590</name>
</gene>
<name>A0A5M3WD68_9ACTN</name>
<comment type="caution">
    <text evidence="1">The sequence shown here is derived from an EMBL/GenBank/DDBJ whole genome shotgun (WGS) entry which is preliminary data.</text>
</comment>
<sequence>MSQIKALLLTGGLGSGKTAVATEIGEIIREVATEVLSLVG</sequence>
<dbReference type="Proteomes" id="UP000331127">
    <property type="component" value="Unassembled WGS sequence"/>
</dbReference>
<proteinExistence type="predicted"/>
<keyword evidence="2" id="KW-1185">Reference proteome</keyword>
<dbReference type="RefSeq" id="WP_281356240.1">
    <property type="nucleotide sequence ID" value="NZ_BAAAHL010000029.1"/>
</dbReference>
<reference evidence="1 2" key="1">
    <citation type="submission" date="2019-10" db="EMBL/GenBank/DDBJ databases">
        <title>Whole genome shotgun sequence of Acrocarpospora macrocephala NBRC 16266.</title>
        <authorList>
            <person name="Ichikawa N."/>
            <person name="Kimura A."/>
            <person name="Kitahashi Y."/>
            <person name="Komaki H."/>
            <person name="Oguchi A."/>
        </authorList>
    </citation>
    <scope>NUCLEOTIDE SEQUENCE [LARGE SCALE GENOMIC DNA]</scope>
    <source>
        <strain evidence="1 2">NBRC 16266</strain>
    </source>
</reference>
<organism evidence="1 2">
    <name type="scientific">Acrocarpospora macrocephala</name>
    <dbReference type="NCBI Taxonomy" id="150177"/>
    <lineage>
        <taxon>Bacteria</taxon>
        <taxon>Bacillati</taxon>
        <taxon>Actinomycetota</taxon>
        <taxon>Actinomycetes</taxon>
        <taxon>Streptosporangiales</taxon>
        <taxon>Streptosporangiaceae</taxon>
        <taxon>Acrocarpospora</taxon>
    </lineage>
</organism>
<evidence type="ECO:0000313" key="2">
    <source>
        <dbReference type="Proteomes" id="UP000331127"/>
    </source>
</evidence>
<dbReference type="EMBL" id="BLAE01000004">
    <property type="protein sequence ID" value="GES06864.1"/>
    <property type="molecule type" value="Genomic_DNA"/>
</dbReference>
<accession>A0A5M3WD68</accession>
<dbReference type="AlphaFoldDB" id="A0A5M3WD68"/>
<evidence type="ECO:0000313" key="1">
    <source>
        <dbReference type="EMBL" id="GES06864.1"/>
    </source>
</evidence>
<protein>
    <submittedName>
        <fullName evidence="1">Uncharacterized protein</fullName>
    </submittedName>
</protein>